<dbReference type="Pfam" id="PF08345">
    <property type="entry name" value="YscJ_FliF_C"/>
    <property type="match status" value="1"/>
</dbReference>
<dbReference type="Pfam" id="PF01514">
    <property type="entry name" value="YscJ_FliF"/>
    <property type="match status" value="1"/>
</dbReference>
<dbReference type="GO" id="GO:0005886">
    <property type="term" value="C:plasma membrane"/>
    <property type="evidence" value="ECO:0007669"/>
    <property type="project" value="UniProtKB-SubCell"/>
</dbReference>
<dbReference type="RefSeq" id="WP_042128476.1">
    <property type="nucleotide sequence ID" value="NZ_FZOL01000003.1"/>
</dbReference>
<feature type="compositionally biased region" description="Basic and acidic residues" evidence="12">
    <location>
        <begin position="291"/>
        <end position="306"/>
    </location>
</feature>
<protein>
    <recommendedName>
        <fullName evidence="5">Flagellar M-ring protein</fullName>
    </recommendedName>
</protein>
<keyword evidence="9 13" id="KW-0472">Membrane</keyword>
<dbReference type="GO" id="GO:0009431">
    <property type="term" value="C:bacterial-type flagellum basal body, MS ring"/>
    <property type="evidence" value="ECO:0007669"/>
    <property type="project" value="InterPro"/>
</dbReference>
<feature type="domain" description="Flagellar M-ring N-terminal" evidence="14">
    <location>
        <begin position="37"/>
        <end position="208"/>
    </location>
</feature>
<evidence type="ECO:0000259" key="14">
    <source>
        <dbReference type="Pfam" id="PF01514"/>
    </source>
</evidence>
<keyword evidence="7 13" id="KW-0812">Transmembrane</keyword>
<comment type="similarity">
    <text evidence="4">Belongs to the FliF family.</text>
</comment>
<evidence type="ECO:0000313" key="16">
    <source>
        <dbReference type="EMBL" id="SNS08252.1"/>
    </source>
</evidence>
<evidence type="ECO:0000256" key="8">
    <source>
        <dbReference type="ARBA" id="ARBA00022989"/>
    </source>
</evidence>
<evidence type="ECO:0000256" key="1">
    <source>
        <dbReference type="ARBA" id="ARBA00003820"/>
    </source>
</evidence>
<keyword evidence="16" id="KW-0969">Cilium</keyword>
<dbReference type="EMBL" id="FZOL01000003">
    <property type="protein sequence ID" value="SNS08252.1"/>
    <property type="molecule type" value="Genomic_DNA"/>
</dbReference>
<dbReference type="PRINTS" id="PR01009">
    <property type="entry name" value="FLGMRINGFLIF"/>
</dbReference>
<accession>A0A239BKU6</accession>
<evidence type="ECO:0000256" key="2">
    <source>
        <dbReference type="ARBA" id="ARBA00004117"/>
    </source>
</evidence>
<dbReference type="AlphaFoldDB" id="A0A239BKU6"/>
<evidence type="ECO:0000259" key="15">
    <source>
        <dbReference type="Pfam" id="PF08345"/>
    </source>
</evidence>
<dbReference type="InterPro" id="IPR043427">
    <property type="entry name" value="YscJ/FliF"/>
</dbReference>
<dbReference type="InterPro" id="IPR000067">
    <property type="entry name" value="FlgMring_FliF"/>
</dbReference>
<evidence type="ECO:0000256" key="6">
    <source>
        <dbReference type="ARBA" id="ARBA00022475"/>
    </source>
</evidence>
<keyword evidence="17" id="KW-1185">Reference proteome</keyword>
<dbReference type="InterPro" id="IPR013556">
    <property type="entry name" value="Flag_M-ring_C"/>
</dbReference>
<feature type="domain" description="Flagellar M-ring C-terminal" evidence="15">
    <location>
        <begin position="238"/>
        <end position="361"/>
    </location>
</feature>
<evidence type="ECO:0000313" key="17">
    <source>
        <dbReference type="Proteomes" id="UP000198407"/>
    </source>
</evidence>
<evidence type="ECO:0000256" key="3">
    <source>
        <dbReference type="ARBA" id="ARBA00004651"/>
    </source>
</evidence>
<feature type="compositionally biased region" description="Basic and acidic residues" evidence="12">
    <location>
        <begin position="272"/>
        <end position="281"/>
    </location>
</feature>
<dbReference type="Gene3D" id="3.30.300.30">
    <property type="match status" value="1"/>
</dbReference>
<evidence type="ECO:0000256" key="11">
    <source>
        <dbReference type="ARBA" id="ARBA00025936"/>
    </source>
</evidence>
<gene>
    <name evidence="16" type="ORF">SAMN05444352_10315</name>
</gene>
<feature type="region of interest" description="Disordered" evidence="12">
    <location>
        <begin position="264"/>
        <end position="306"/>
    </location>
</feature>
<evidence type="ECO:0000256" key="4">
    <source>
        <dbReference type="ARBA" id="ARBA00007971"/>
    </source>
</evidence>
<comment type="subunit">
    <text evidence="11">The basal body constitutes a major portion of the flagellar organelle and consists of four rings (L,P,S, and M) mounted on a central rod. The M ring is integral to the inner membrane of the cell and may be connected to the flagellar rod via the S ring. The S (supramembrane ring) lies just distal to the M ring. The L and P rings lie in the outer membrane and the periplasmic space, respectively.</text>
</comment>
<keyword evidence="6" id="KW-1003">Cell membrane</keyword>
<organism evidence="16 17">
    <name type="scientific">Pseudomonas japonica</name>
    <dbReference type="NCBI Taxonomy" id="256466"/>
    <lineage>
        <taxon>Bacteria</taxon>
        <taxon>Pseudomonadati</taxon>
        <taxon>Pseudomonadota</taxon>
        <taxon>Gammaproteobacteria</taxon>
        <taxon>Pseudomonadales</taxon>
        <taxon>Pseudomonadaceae</taxon>
        <taxon>Pseudomonas</taxon>
    </lineage>
</organism>
<proteinExistence type="inferred from homology"/>
<dbReference type="GO" id="GO:0003774">
    <property type="term" value="F:cytoskeletal motor activity"/>
    <property type="evidence" value="ECO:0007669"/>
    <property type="project" value="InterPro"/>
</dbReference>
<dbReference type="OrthoDB" id="8554211at2"/>
<dbReference type="InterPro" id="IPR006182">
    <property type="entry name" value="FliF_N_dom"/>
</dbReference>
<comment type="subcellular location">
    <subcellularLocation>
        <location evidence="2">Bacterial flagellum basal body</location>
    </subcellularLocation>
    <subcellularLocation>
        <location evidence="3">Cell membrane</location>
        <topology evidence="3">Multi-pass membrane protein</topology>
    </subcellularLocation>
</comment>
<evidence type="ECO:0000256" key="13">
    <source>
        <dbReference type="SAM" id="Phobius"/>
    </source>
</evidence>
<dbReference type="InterPro" id="IPR045851">
    <property type="entry name" value="AMP-bd_C_sf"/>
</dbReference>
<dbReference type="PANTHER" id="PTHR30046">
    <property type="entry name" value="FLAGELLAR M-RING PROTEIN"/>
    <property type="match status" value="1"/>
</dbReference>
<dbReference type="GO" id="GO:0071973">
    <property type="term" value="P:bacterial-type flagellum-dependent cell motility"/>
    <property type="evidence" value="ECO:0007669"/>
    <property type="project" value="InterPro"/>
</dbReference>
<name>A0A239BKU6_9PSED</name>
<comment type="function">
    <text evidence="1">The M ring may be actively involved in energy transduction.</text>
</comment>
<dbReference type="NCBIfam" id="TIGR00206">
    <property type="entry name" value="fliF"/>
    <property type="match status" value="1"/>
</dbReference>
<evidence type="ECO:0000256" key="10">
    <source>
        <dbReference type="ARBA" id="ARBA00023143"/>
    </source>
</evidence>
<dbReference type="PIRSF" id="PIRSF004862">
    <property type="entry name" value="FliF"/>
    <property type="match status" value="1"/>
</dbReference>
<reference evidence="17" key="1">
    <citation type="submission" date="2017-06" db="EMBL/GenBank/DDBJ databases">
        <authorList>
            <person name="Varghese N."/>
            <person name="Submissions S."/>
        </authorList>
    </citation>
    <scope>NUCLEOTIDE SEQUENCE [LARGE SCALE GENOMIC DNA]</scope>
    <source>
        <strain evidence="17">DSM 22348</strain>
    </source>
</reference>
<evidence type="ECO:0000256" key="5">
    <source>
        <dbReference type="ARBA" id="ARBA00017949"/>
    </source>
</evidence>
<keyword evidence="10" id="KW-0975">Bacterial flagellum</keyword>
<keyword evidence="16" id="KW-0282">Flagellum</keyword>
<feature type="transmembrane region" description="Helical" evidence="13">
    <location>
        <begin position="406"/>
        <end position="427"/>
    </location>
</feature>
<feature type="transmembrane region" description="Helical" evidence="13">
    <location>
        <begin position="16"/>
        <end position="36"/>
    </location>
</feature>
<dbReference type="STRING" id="1215104.GCA_000730585_01079"/>
<sequence length="464" mass="50271">MENNTQASPLAGRSGLFLAGAAVIVVCFAAAVWWLFKPSWTALYKDTSEANQAAILATLGQWQLPYRIREGTIEVPEGTVAAARMHLADAGIPGRGSVGFELFDQADYGMSEFSQKINYQRALEGELARTMMSTSEVQSARVHLTFKKTGLYQHAEEQAKASVVLRLRPDAVLDSQRVRGIQQLVASAVEGMSAERVVVLDENGQLLSVADGSAAQPEHLRLTAQIEQDLRRKAETLLTRSLGYNAAEVSVRVQMNFDRVKSVRETPLGGKDSLRHSREISSSESSSGSNDSKRSQSTRESDFMLGKERAEIDHAAGRIERISTGVVLAAPLAESNLKEMRNLLQATLGLDSERGDQLVIAYLPRSPASTPTPAPAAVVAAAPAVAAAPVATTSEAPVASDNDAPWLRWSVATAAALLSLVLLVLWLSARSRARRVVVASQPRLSSVEREQLLLDLRRWLAEVR</sequence>
<evidence type="ECO:0000256" key="12">
    <source>
        <dbReference type="SAM" id="MobiDB-lite"/>
    </source>
</evidence>
<dbReference type="Proteomes" id="UP000198407">
    <property type="component" value="Unassembled WGS sequence"/>
</dbReference>
<keyword evidence="16" id="KW-0966">Cell projection</keyword>
<keyword evidence="8 13" id="KW-1133">Transmembrane helix</keyword>
<evidence type="ECO:0000256" key="7">
    <source>
        <dbReference type="ARBA" id="ARBA00022692"/>
    </source>
</evidence>
<dbReference type="PANTHER" id="PTHR30046:SF0">
    <property type="entry name" value="FLAGELLAR M-RING PROTEIN"/>
    <property type="match status" value="1"/>
</dbReference>
<evidence type="ECO:0000256" key="9">
    <source>
        <dbReference type="ARBA" id="ARBA00023136"/>
    </source>
</evidence>